<dbReference type="SUPFAM" id="SSF53335">
    <property type="entry name" value="S-adenosyl-L-methionine-dependent methyltransferases"/>
    <property type="match status" value="1"/>
</dbReference>
<dbReference type="Gene3D" id="3.40.50.150">
    <property type="entry name" value="Vaccinia Virus protein VP39"/>
    <property type="match status" value="1"/>
</dbReference>
<keyword evidence="4" id="KW-1185">Reference proteome</keyword>
<gene>
    <name evidence="3" type="ORF">GGR17_000038</name>
</gene>
<proteinExistence type="predicted"/>
<dbReference type="AlphaFoldDB" id="A0A840CDC7"/>
<dbReference type="InterPro" id="IPR029063">
    <property type="entry name" value="SAM-dependent_MTases_sf"/>
</dbReference>
<feature type="domain" description="Strawberry notch AAA" evidence="2">
    <location>
        <begin position="411"/>
        <end position="465"/>
    </location>
</feature>
<evidence type="ECO:0000256" key="1">
    <source>
        <dbReference type="SAM" id="Coils"/>
    </source>
</evidence>
<keyword evidence="1" id="KW-0175">Coiled coil</keyword>
<comment type="caution">
    <text evidence="3">The sequence shown here is derived from an EMBL/GenBank/DDBJ whole genome shotgun (WGS) entry which is preliminary data.</text>
</comment>
<dbReference type="InterPro" id="IPR039187">
    <property type="entry name" value="SNO_AAA"/>
</dbReference>
<accession>A0A840CDC7</accession>
<sequence length="627" mass="68435">MNISSPVTDPVTPLGAAPAILAAANLLLPHLERGQRVDTAALRSAMETAFGASDANGAWDWKLAYEACEVATVLFLRKYGKALFRKAASPASRLGPLAKIAGLLPTQTRRSEESQSFQQFSTPLPLGLAALAAAAITPDDVVLEPSAGTGLMAILAQAAGGSLILNELAETRADLLSSLFPAFPVTRFDATQIDDYLTTDAMPSVVLMNPPFSVMANVEGRMADAAYRHVVSALARLTPGGRLVTITGANFGPEAKAWRDAFIRLQDRGRVVFTAAIDGAVFAKHGTSIDTRLTVIDKLPADDPSVFQASPGIAPDVATLLGWIESQLPPRLPVSQLKVVSPVRTAAPKTVRGSLARAASSRPAVAPAFDPEGVELTYETVDWTPPEGARLSDAIYEEYALQSLRIPGAEPHPTRLVQSAAMASVAPPKPSYRPMLPADIRTRLSNAQLETVIYAGEAHADHLAGVWTVVAYSPHPGVEWQLSWQETSKRSLDRAFGEVIRKLEGSVEELKALMDAADDEAARKKREQELQWERWRREEDKRSEAKARSESLQQLSDIMADWTKALSVEMFFVEAEKRMQMVDGERRVHLESRLRLARSMLGDLDPLSFIEQWVSPEERYQRKFMDE</sequence>
<name>A0A840CDC7_9RHOB</name>
<dbReference type="EMBL" id="JACIEQ010000001">
    <property type="protein sequence ID" value="MBB4020247.1"/>
    <property type="molecule type" value="Genomic_DNA"/>
</dbReference>
<reference evidence="3" key="1">
    <citation type="submission" date="2020-08" db="EMBL/GenBank/DDBJ databases">
        <title>Genomic Encyclopedia of Type Strains, Phase IV (KMG-IV): sequencing the most valuable type-strain genomes for metagenomic binning, comparative biology and taxonomic classification.</title>
        <authorList>
            <person name="Goeker M."/>
        </authorList>
    </citation>
    <scope>NUCLEOTIDE SEQUENCE [LARGE SCALE GENOMIC DNA]</scope>
    <source>
        <strain evidence="3">DSM 105040</strain>
    </source>
</reference>
<evidence type="ECO:0000259" key="2">
    <source>
        <dbReference type="Pfam" id="PF13872"/>
    </source>
</evidence>
<evidence type="ECO:0000313" key="4">
    <source>
        <dbReference type="Proteomes" id="UP000585681"/>
    </source>
</evidence>
<dbReference type="Proteomes" id="UP000585681">
    <property type="component" value="Unassembled WGS sequence"/>
</dbReference>
<protein>
    <recommendedName>
        <fullName evidence="2">Strawberry notch AAA domain-containing protein</fullName>
    </recommendedName>
</protein>
<organism evidence="3 4">
    <name type="scientific">Actibacterium naphthalenivorans</name>
    <dbReference type="NCBI Taxonomy" id="1614693"/>
    <lineage>
        <taxon>Bacteria</taxon>
        <taxon>Pseudomonadati</taxon>
        <taxon>Pseudomonadota</taxon>
        <taxon>Alphaproteobacteria</taxon>
        <taxon>Rhodobacterales</taxon>
        <taxon>Roseobacteraceae</taxon>
        <taxon>Actibacterium</taxon>
    </lineage>
</organism>
<feature type="coiled-coil region" evidence="1">
    <location>
        <begin position="500"/>
        <end position="527"/>
    </location>
</feature>
<evidence type="ECO:0000313" key="3">
    <source>
        <dbReference type="EMBL" id="MBB4020247.1"/>
    </source>
</evidence>
<dbReference type="Pfam" id="PF13872">
    <property type="entry name" value="AAA_34"/>
    <property type="match status" value="1"/>
</dbReference>